<dbReference type="InterPro" id="IPR035911">
    <property type="entry name" value="MurE/MurF_N"/>
</dbReference>
<dbReference type="Proteomes" id="UP000316598">
    <property type="component" value="Unassembled WGS sequence"/>
</dbReference>
<dbReference type="SUPFAM" id="SSF53623">
    <property type="entry name" value="MurD-like peptide ligases, catalytic domain"/>
    <property type="match status" value="1"/>
</dbReference>
<dbReference type="Pfam" id="PF02875">
    <property type="entry name" value="Mur_ligase_C"/>
    <property type="match status" value="1"/>
</dbReference>
<dbReference type="Gene3D" id="3.40.1190.10">
    <property type="entry name" value="Mur-like, catalytic domain"/>
    <property type="match status" value="1"/>
</dbReference>
<comment type="caution">
    <text evidence="4">The sequence shown here is derived from an EMBL/GenBank/DDBJ whole genome shotgun (WGS) entry which is preliminary data.</text>
</comment>
<dbReference type="GO" id="GO:0047482">
    <property type="term" value="F:UDP-N-acetylmuramoyl-L-alanyl-D-glutamate-L-lysine ligase activity"/>
    <property type="evidence" value="ECO:0007669"/>
    <property type="project" value="UniProtKB-EC"/>
</dbReference>
<dbReference type="Pfam" id="PF08245">
    <property type="entry name" value="Mur_ligase_M"/>
    <property type="match status" value="1"/>
</dbReference>
<dbReference type="InterPro" id="IPR004101">
    <property type="entry name" value="Mur_ligase_C"/>
</dbReference>
<dbReference type="PANTHER" id="PTHR23135:SF4">
    <property type="entry name" value="UDP-N-ACETYLMURAMOYL-L-ALANYL-D-GLUTAMATE--2,6-DIAMINOPIMELATE LIGASE MURE HOMOLOG, CHLOROPLASTIC"/>
    <property type="match status" value="1"/>
</dbReference>
<dbReference type="InterPro" id="IPR013221">
    <property type="entry name" value="Mur_ligase_cen"/>
</dbReference>
<feature type="domain" description="Mur ligase central" evidence="3">
    <location>
        <begin position="137"/>
        <end position="330"/>
    </location>
</feature>
<name>A0A5C5WU21_9BACT</name>
<dbReference type="EMBL" id="SJPI01000001">
    <property type="protein sequence ID" value="TWT54186.1"/>
    <property type="molecule type" value="Genomic_DNA"/>
</dbReference>
<dbReference type="SUPFAM" id="SSF53244">
    <property type="entry name" value="MurD-like peptide ligases, peptide-binding domain"/>
    <property type="match status" value="1"/>
</dbReference>
<feature type="region of interest" description="Disordered" evidence="1">
    <location>
        <begin position="1"/>
        <end position="34"/>
    </location>
</feature>
<feature type="domain" description="Mur ligase C-terminal" evidence="2">
    <location>
        <begin position="353"/>
        <end position="477"/>
    </location>
</feature>
<evidence type="ECO:0000259" key="3">
    <source>
        <dbReference type="Pfam" id="PF08245"/>
    </source>
</evidence>
<evidence type="ECO:0000259" key="2">
    <source>
        <dbReference type="Pfam" id="PF02875"/>
    </source>
</evidence>
<dbReference type="RefSeq" id="WP_165440567.1">
    <property type="nucleotide sequence ID" value="NZ_SJPI01000001.1"/>
</dbReference>
<dbReference type="InterPro" id="IPR036565">
    <property type="entry name" value="Mur-like_cat_sf"/>
</dbReference>
<dbReference type="InterPro" id="IPR036615">
    <property type="entry name" value="Mur_ligase_C_dom_sf"/>
</dbReference>
<reference evidence="4 5" key="1">
    <citation type="submission" date="2019-02" db="EMBL/GenBank/DDBJ databases">
        <title>Deep-cultivation of Planctomycetes and their phenomic and genomic characterization uncovers novel biology.</title>
        <authorList>
            <person name="Wiegand S."/>
            <person name="Jogler M."/>
            <person name="Boedeker C."/>
            <person name="Pinto D."/>
            <person name="Vollmers J."/>
            <person name="Rivas-Marin E."/>
            <person name="Kohn T."/>
            <person name="Peeters S.H."/>
            <person name="Heuer A."/>
            <person name="Rast P."/>
            <person name="Oberbeckmann S."/>
            <person name="Bunk B."/>
            <person name="Jeske O."/>
            <person name="Meyerdierks A."/>
            <person name="Storesund J.E."/>
            <person name="Kallscheuer N."/>
            <person name="Luecker S."/>
            <person name="Lage O.M."/>
            <person name="Pohl T."/>
            <person name="Merkel B.J."/>
            <person name="Hornburger P."/>
            <person name="Mueller R.-W."/>
            <person name="Bruemmer F."/>
            <person name="Labrenz M."/>
            <person name="Spormann A.M."/>
            <person name="Op Den Camp H."/>
            <person name="Overmann J."/>
            <person name="Amann R."/>
            <person name="Jetten M.S.M."/>
            <person name="Mascher T."/>
            <person name="Medema M.H."/>
            <person name="Devos D.P."/>
            <person name="Kaster A.-K."/>
            <person name="Ovreas L."/>
            <person name="Rohde M."/>
            <person name="Galperin M.Y."/>
            <person name="Jogler C."/>
        </authorList>
    </citation>
    <scope>NUCLEOTIDE SEQUENCE [LARGE SCALE GENOMIC DNA]</scope>
    <source>
        <strain evidence="4 5">Pla22</strain>
    </source>
</reference>
<dbReference type="GO" id="GO:0005524">
    <property type="term" value="F:ATP binding"/>
    <property type="evidence" value="ECO:0007669"/>
    <property type="project" value="InterPro"/>
</dbReference>
<keyword evidence="4" id="KW-0436">Ligase</keyword>
<dbReference type="SUPFAM" id="SSF63418">
    <property type="entry name" value="MurE/MurF N-terminal domain"/>
    <property type="match status" value="1"/>
</dbReference>
<proteinExistence type="predicted"/>
<dbReference type="EC" id="6.3.2.7" evidence="4"/>
<feature type="compositionally biased region" description="Polar residues" evidence="1">
    <location>
        <begin position="15"/>
        <end position="32"/>
    </location>
</feature>
<evidence type="ECO:0000313" key="4">
    <source>
        <dbReference type="EMBL" id="TWT54186.1"/>
    </source>
</evidence>
<dbReference type="PANTHER" id="PTHR23135">
    <property type="entry name" value="MUR LIGASE FAMILY MEMBER"/>
    <property type="match status" value="1"/>
</dbReference>
<dbReference type="AlphaFoldDB" id="A0A5C5WU21"/>
<dbReference type="Gene3D" id="3.90.190.20">
    <property type="entry name" value="Mur ligase, C-terminal domain"/>
    <property type="match status" value="1"/>
</dbReference>
<evidence type="ECO:0000313" key="5">
    <source>
        <dbReference type="Proteomes" id="UP000316598"/>
    </source>
</evidence>
<accession>A0A5C5WU21</accession>
<sequence length="519" mass="55808">MRQPISGKLSVHGHATTNSESNFDSQPQTSDRSGAMSLRQILPNSRFHAGDDVRFHGVCEKPSEVSPGELVVYRIGEVDPARLVADALARGAAGILTEQVLPCPLPQCIVGELDLAMASVFSSLRDRPDQKLLTIGVVGSAGKTTTSLLIANLFRSQKIRTAFQTDLGSSDGVLQSTEDSNLPSARELVDWMSDAVDCESQVAVVELRDDDARHGRYDCVQFDMIIVTGSTLNNDDFGPSSLSCVLDRLTPEGIVVAPVDDTRAMRVIGDAGVRSFTYGVRKSADITAKMIEQADGMSTLLVSHEDESAVMETSLCGGAMAANHAAAIAVGLLVDWPLYEICELLGKLRVVPGRQDRISRYGHASVTIDLAGNSDRCSAAMRTARAMKAGGRLWCITAIDATQDSLSLARLGGLLERFADHAIVTSMPDQKKSFLTASHAVLDGVKECAAMRLVADSTRALQWAMAEAKPADTILVMLNEPSLTAHQARTKIEAIKKMVETAWDEKEASDPRPKLKVFG</sequence>
<organism evidence="4 5">
    <name type="scientific">Rubripirellula amarantea</name>
    <dbReference type="NCBI Taxonomy" id="2527999"/>
    <lineage>
        <taxon>Bacteria</taxon>
        <taxon>Pseudomonadati</taxon>
        <taxon>Planctomycetota</taxon>
        <taxon>Planctomycetia</taxon>
        <taxon>Pirellulales</taxon>
        <taxon>Pirellulaceae</taxon>
        <taxon>Rubripirellula</taxon>
    </lineage>
</organism>
<gene>
    <name evidence="4" type="ORF">Pla22_18210</name>
</gene>
<dbReference type="Gene3D" id="3.40.1390.10">
    <property type="entry name" value="MurE/MurF, N-terminal domain"/>
    <property type="match status" value="1"/>
</dbReference>
<keyword evidence="5" id="KW-1185">Reference proteome</keyword>
<protein>
    <submittedName>
        <fullName evidence="4">MurE-like ligase</fullName>
        <ecNumber evidence="4">6.3.2.7</ecNumber>
    </submittedName>
</protein>
<evidence type="ECO:0000256" key="1">
    <source>
        <dbReference type="SAM" id="MobiDB-lite"/>
    </source>
</evidence>